<comment type="caution">
    <text evidence="2">The sequence shown here is derived from an EMBL/GenBank/DDBJ whole genome shotgun (WGS) entry which is preliminary data.</text>
</comment>
<organism evidence="2 3">
    <name type="scientific">Acidicapsa dinghuensis</name>
    <dbReference type="NCBI Taxonomy" id="2218256"/>
    <lineage>
        <taxon>Bacteria</taxon>
        <taxon>Pseudomonadati</taxon>
        <taxon>Acidobacteriota</taxon>
        <taxon>Terriglobia</taxon>
        <taxon>Terriglobales</taxon>
        <taxon>Acidobacteriaceae</taxon>
        <taxon>Acidicapsa</taxon>
    </lineage>
</organism>
<sequence>MPERTPEDIQFEKSLQLLMNVQFEGMDPAEAQFMWSEAAKIEAEYKDARTKADDKALDDATRKQFKETADAIAKALPGITKGAFSAAEAFKKGDNLAGAAAIMDICASVVPIFASFAGPVGAGVGAVVGAIFSCVGQILAFFGPKQPSLGEQIQKMLETIEAEKELANLSGIHSAINIYTEELDKTREEIRAILALPLNTEADADKFRTDVKALEIGVIDQQGQLNAAAFENWKVGGWLKLTENQEKERWPEVLGAWCQEYIHLMTANTRLNCLANPKEIARLEALTSESNTASPLSKGTRKLVHTAVVEGLKPILKFLTNKFKPWNNEALRLAKETSPAAQERGLYVLMAPWASYGNVLYVASGRKNGIGWDYKKNTGWLKGFSINVPRAQLGSLTPVYEMIACEDRPTSIARYRVHSTKGDPYDGVRLMEEGHQYDNIGGGTRQFANCVDAWALPDFEDPKRTRIYTAHSTGYNYVNIHVANADNTVKRINWEPHTAAGLLHIRALVRDIRMSLPDDPDAAAMRSGLHEIIYGGYRSSRNIWVALDNSWVDVPSPWDGYNGIAVDAYCLWVFGSKGLACAPHTSVIRCKNRELPSPRWITYTTGWHDGFDVNALSPCADGTLVVCSTQQDRNTWTPNCKVNLKEQRIDLTPWERRGGWGPEIQKMPVPCWSMLQSLKTNLLKD</sequence>
<proteinExistence type="predicted"/>
<feature type="transmembrane region" description="Helical" evidence="1">
    <location>
        <begin position="120"/>
        <end position="142"/>
    </location>
</feature>
<keyword evidence="3" id="KW-1185">Reference proteome</keyword>
<gene>
    <name evidence="2" type="ORF">ACFPT7_24355</name>
</gene>
<evidence type="ECO:0000313" key="3">
    <source>
        <dbReference type="Proteomes" id="UP001596091"/>
    </source>
</evidence>
<keyword evidence="1" id="KW-1133">Transmembrane helix</keyword>
<dbReference type="Proteomes" id="UP001596091">
    <property type="component" value="Unassembled WGS sequence"/>
</dbReference>
<keyword evidence="1" id="KW-0472">Membrane</keyword>
<evidence type="ECO:0000256" key="1">
    <source>
        <dbReference type="SAM" id="Phobius"/>
    </source>
</evidence>
<reference evidence="3" key="1">
    <citation type="journal article" date="2019" name="Int. J. Syst. Evol. Microbiol.">
        <title>The Global Catalogue of Microorganisms (GCM) 10K type strain sequencing project: providing services to taxonomists for standard genome sequencing and annotation.</title>
        <authorList>
            <consortium name="The Broad Institute Genomics Platform"/>
            <consortium name="The Broad Institute Genome Sequencing Center for Infectious Disease"/>
            <person name="Wu L."/>
            <person name="Ma J."/>
        </authorList>
    </citation>
    <scope>NUCLEOTIDE SEQUENCE [LARGE SCALE GENOMIC DNA]</scope>
    <source>
        <strain evidence="3">JCM 4087</strain>
    </source>
</reference>
<name>A0ABW1EMH1_9BACT</name>
<accession>A0ABW1EMH1</accession>
<keyword evidence="1" id="KW-0812">Transmembrane</keyword>
<evidence type="ECO:0000313" key="2">
    <source>
        <dbReference type="EMBL" id="MFC5865460.1"/>
    </source>
</evidence>
<dbReference type="RefSeq" id="WP_263341864.1">
    <property type="nucleotide sequence ID" value="NZ_JAGSYH010000008.1"/>
</dbReference>
<dbReference type="EMBL" id="JBHSPH010000020">
    <property type="protein sequence ID" value="MFC5865460.1"/>
    <property type="molecule type" value="Genomic_DNA"/>
</dbReference>
<protein>
    <submittedName>
        <fullName evidence="2">Cell envelope integrity protein TolA</fullName>
    </submittedName>
</protein>